<evidence type="ECO:0000313" key="11">
    <source>
        <dbReference type="Proteomes" id="UP000051672"/>
    </source>
</evidence>
<dbReference type="EC" id="3.1.3.15" evidence="3 8"/>
<feature type="domain" description="PHP" evidence="9">
    <location>
        <begin position="5"/>
        <end position="188"/>
    </location>
</feature>
<evidence type="ECO:0000256" key="2">
    <source>
        <dbReference type="ARBA" id="ARBA00009152"/>
    </source>
</evidence>
<evidence type="ECO:0000256" key="6">
    <source>
        <dbReference type="ARBA" id="ARBA00023102"/>
    </source>
</evidence>
<dbReference type="NCBIfam" id="NF005597">
    <property type="entry name" value="PRK07329.1"/>
    <property type="match status" value="1"/>
</dbReference>
<reference evidence="10 11" key="1">
    <citation type="journal article" date="2015" name="Genome Announc.">
        <title>Expanding the biotechnology potential of lactobacilli through comparative genomics of 213 strains and associated genera.</title>
        <authorList>
            <person name="Sun Z."/>
            <person name="Harris H.M."/>
            <person name="McCann A."/>
            <person name="Guo C."/>
            <person name="Argimon S."/>
            <person name="Zhang W."/>
            <person name="Yang X."/>
            <person name="Jeffery I.B."/>
            <person name="Cooney J.C."/>
            <person name="Kagawa T.F."/>
            <person name="Liu W."/>
            <person name="Song Y."/>
            <person name="Salvetti E."/>
            <person name="Wrobel A."/>
            <person name="Rasinkangas P."/>
            <person name="Parkhill J."/>
            <person name="Rea M.C."/>
            <person name="O'Sullivan O."/>
            <person name="Ritari J."/>
            <person name="Douillard F.P."/>
            <person name="Paul Ross R."/>
            <person name="Yang R."/>
            <person name="Briner A.E."/>
            <person name="Felis G.E."/>
            <person name="de Vos W.M."/>
            <person name="Barrangou R."/>
            <person name="Klaenhammer T.R."/>
            <person name="Caufield P.W."/>
            <person name="Cui Y."/>
            <person name="Zhang H."/>
            <person name="O'Toole P.W."/>
        </authorList>
    </citation>
    <scope>NUCLEOTIDE SEQUENCE [LARGE SCALE GENOMIC DNA]</scope>
    <source>
        <strain evidence="10 11">DSM 23927</strain>
    </source>
</reference>
<gene>
    <name evidence="10" type="ORF">FC34_GL001780</name>
</gene>
<sequence>MTYYDQHVHTYFSFDSSAEWAAYLAQTTLPVVTTEHLEFQNPDDGGHDDAPDYSAYVAEAKKLRTVFPNRILLGVEVGYRAPLADQIATYLAANDYDLTLLSFHQDGDYDYQNPYFRTVDQKAHVQAYYETMLAGVREVGYADVLAHFDYGLRVLDVTPEQLTAWAKPLLTEIFKTMIAKHIAFELNTKSMYRWENEALYATVIPWYQALGGTLFTLGSDAHTVDKYANGFDEAKHLLHQLGVHQLVTYQQHQPSPVTF</sequence>
<evidence type="ECO:0000313" key="10">
    <source>
        <dbReference type="EMBL" id="KRM71300.1"/>
    </source>
</evidence>
<dbReference type="PANTHER" id="PTHR21039">
    <property type="entry name" value="HISTIDINOL PHOSPHATASE-RELATED"/>
    <property type="match status" value="1"/>
</dbReference>
<protein>
    <recommendedName>
        <fullName evidence="3 8">Histidinol-phosphatase</fullName>
        <shortName evidence="8">HolPase</shortName>
        <ecNumber evidence="3 8">3.1.3.15</ecNumber>
    </recommendedName>
</protein>
<keyword evidence="11" id="KW-1185">Reference proteome</keyword>
<evidence type="ECO:0000256" key="7">
    <source>
        <dbReference type="ARBA" id="ARBA00049158"/>
    </source>
</evidence>
<dbReference type="RefSeq" id="WP_057895059.1">
    <property type="nucleotide sequence ID" value="NZ_AYZQ01000005.1"/>
</dbReference>
<comment type="catalytic activity">
    <reaction evidence="7 8">
        <text>L-histidinol phosphate + H2O = L-histidinol + phosphate</text>
        <dbReference type="Rhea" id="RHEA:14465"/>
        <dbReference type="ChEBI" id="CHEBI:15377"/>
        <dbReference type="ChEBI" id="CHEBI:43474"/>
        <dbReference type="ChEBI" id="CHEBI:57699"/>
        <dbReference type="ChEBI" id="CHEBI:57980"/>
        <dbReference type="EC" id="3.1.3.15"/>
    </reaction>
</comment>
<evidence type="ECO:0000256" key="8">
    <source>
        <dbReference type="RuleBase" id="RU366003"/>
    </source>
</evidence>
<dbReference type="GO" id="GO:0000105">
    <property type="term" value="P:L-histidine biosynthetic process"/>
    <property type="evidence" value="ECO:0007669"/>
    <property type="project" value="UniProtKB-UniRule"/>
</dbReference>
<dbReference type="GO" id="GO:0004401">
    <property type="term" value="F:histidinol-phosphatase activity"/>
    <property type="evidence" value="ECO:0007669"/>
    <property type="project" value="UniProtKB-UniRule"/>
</dbReference>
<dbReference type="InterPro" id="IPR016195">
    <property type="entry name" value="Pol/histidinol_Pase-like"/>
</dbReference>
<evidence type="ECO:0000256" key="3">
    <source>
        <dbReference type="ARBA" id="ARBA00013085"/>
    </source>
</evidence>
<keyword evidence="4 8" id="KW-0028">Amino-acid biosynthesis</keyword>
<comment type="caution">
    <text evidence="10">The sequence shown here is derived from an EMBL/GenBank/DDBJ whole genome shotgun (WGS) entry which is preliminary data.</text>
</comment>
<comment type="pathway">
    <text evidence="1 8">Amino-acid biosynthesis; L-histidine biosynthesis; L-histidine from 5-phospho-alpha-D-ribose 1-diphosphate: step 8/9.</text>
</comment>
<dbReference type="SUPFAM" id="SSF89550">
    <property type="entry name" value="PHP domain-like"/>
    <property type="match status" value="1"/>
</dbReference>
<dbReference type="Proteomes" id="UP000051672">
    <property type="component" value="Unassembled WGS sequence"/>
</dbReference>
<evidence type="ECO:0000256" key="5">
    <source>
        <dbReference type="ARBA" id="ARBA00022801"/>
    </source>
</evidence>
<name>A0A0R2AZW3_9LACO</name>
<dbReference type="InterPro" id="IPR004013">
    <property type="entry name" value="PHP_dom"/>
</dbReference>
<dbReference type="InterPro" id="IPR010140">
    <property type="entry name" value="Histidinol_P_phosphatase_HisJ"/>
</dbReference>
<comment type="similarity">
    <text evidence="2 8">Belongs to the PHP hydrolase family. HisK subfamily.</text>
</comment>
<dbReference type="OrthoDB" id="9775255at2"/>
<dbReference type="STRING" id="1423727.FC34_GL001780"/>
<keyword evidence="6 8" id="KW-0368">Histidine biosynthesis</keyword>
<dbReference type="PATRIC" id="fig|1423727.3.peg.1805"/>
<dbReference type="GO" id="GO:0005737">
    <property type="term" value="C:cytoplasm"/>
    <property type="evidence" value="ECO:0007669"/>
    <property type="project" value="TreeGrafter"/>
</dbReference>
<evidence type="ECO:0000259" key="9">
    <source>
        <dbReference type="Pfam" id="PF02811"/>
    </source>
</evidence>
<dbReference type="AlphaFoldDB" id="A0A0R2AZW3"/>
<dbReference type="Pfam" id="PF02811">
    <property type="entry name" value="PHP"/>
    <property type="match status" value="1"/>
</dbReference>
<dbReference type="PANTHER" id="PTHR21039:SF0">
    <property type="entry name" value="HISTIDINOL-PHOSPHATASE"/>
    <property type="match status" value="1"/>
</dbReference>
<proteinExistence type="inferred from homology"/>
<keyword evidence="5 8" id="KW-0378">Hydrolase</keyword>
<organism evidence="10 11">
    <name type="scientific">Lacticaseibacillus brantae DSM 23927</name>
    <dbReference type="NCBI Taxonomy" id="1423727"/>
    <lineage>
        <taxon>Bacteria</taxon>
        <taxon>Bacillati</taxon>
        <taxon>Bacillota</taxon>
        <taxon>Bacilli</taxon>
        <taxon>Lactobacillales</taxon>
        <taxon>Lactobacillaceae</taxon>
        <taxon>Lacticaseibacillus</taxon>
    </lineage>
</organism>
<dbReference type="UniPathway" id="UPA00031">
    <property type="reaction ID" value="UER00013"/>
</dbReference>
<dbReference type="EMBL" id="AYZQ01000005">
    <property type="protein sequence ID" value="KRM71300.1"/>
    <property type="molecule type" value="Genomic_DNA"/>
</dbReference>
<accession>A0A0R2AZW3</accession>
<evidence type="ECO:0000256" key="1">
    <source>
        <dbReference type="ARBA" id="ARBA00004970"/>
    </source>
</evidence>
<evidence type="ECO:0000256" key="4">
    <source>
        <dbReference type="ARBA" id="ARBA00022605"/>
    </source>
</evidence>
<dbReference type="Gene3D" id="3.20.20.140">
    <property type="entry name" value="Metal-dependent hydrolases"/>
    <property type="match status" value="1"/>
</dbReference>